<dbReference type="AlphaFoldDB" id="A0A3M7BTI6"/>
<dbReference type="OrthoDB" id="3928876at2759"/>
<protein>
    <submittedName>
        <fullName evidence="3">Uncharacterized protein</fullName>
    </submittedName>
</protein>
<dbReference type="Pfam" id="PF16015">
    <property type="entry name" value="Promethin"/>
    <property type="match status" value="1"/>
</dbReference>
<feature type="compositionally biased region" description="Polar residues" evidence="1">
    <location>
        <begin position="66"/>
        <end position="82"/>
    </location>
</feature>
<feature type="region of interest" description="Disordered" evidence="1">
    <location>
        <begin position="300"/>
        <end position="336"/>
    </location>
</feature>
<dbReference type="Proteomes" id="UP000270230">
    <property type="component" value="Unassembled WGS sequence"/>
</dbReference>
<feature type="compositionally biased region" description="Polar residues" evidence="1">
    <location>
        <begin position="92"/>
        <end position="108"/>
    </location>
</feature>
<proteinExistence type="predicted"/>
<keyword evidence="2" id="KW-0472">Membrane</keyword>
<gene>
    <name evidence="3" type="ORF">D0865_11467</name>
</gene>
<accession>A0A3M7BTI6</accession>
<reference evidence="3 4" key="1">
    <citation type="journal article" date="2018" name="BMC Genomics">
        <title>Genomic evidence for intraspecific hybridization in a clonal and extremely halotolerant yeast.</title>
        <authorList>
            <person name="Gostincar C."/>
            <person name="Stajich J.E."/>
            <person name="Zupancic J."/>
            <person name="Zalar P."/>
            <person name="Gunde-Cimerman N."/>
        </authorList>
    </citation>
    <scope>NUCLEOTIDE SEQUENCE [LARGE SCALE GENOMIC DNA]</scope>
    <source>
        <strain evidence="3 4">EXF-151</strain>
    </source>
</reference>
<dbReference type="EMBL" id="QWIN01001229">
    <property type="protein sequence ID" value="RMY43133.1"/>
    <property type="molecule type" value="Genomic_DNA"/>
</dbReference>
<keyword evidence="2" id="KW-1133">Transmembrane helix</keyword>
<feature type="transmembrane region" description="Helical" evidence="2">
    <location>
        <begin position="170"/>
        <end position="191"/>
    </location>
</feature>
<dbReference type="VEuPathDB" id="FungiDB:BTJ68_04616"/>
<feature type="transmembrane region" description="Helical" evidence="2">
    <location>
        <begin position="197"/>
        <end position="223"/>
    </location>
</feature>
<sequence>MTAGVNSVLLTTHAYTRPLAIFLPDTQDAATRPCRAKIASSRPRTHSPRKLEVRPTAHPNRDDILQATSRAPSPYPRNNTPSAADGPPTMADQAQQTAKGAGEKTQNAPGAGGVQKGVEGATSGILGTIEGWGNWIAGKGKEVMDRVIPPEQRASILAKLQEFMLKNPKLSAFLGMNVALTGVPLGLFILFTLTVAIFSLVVGLILGLLAAVLFTLFCVGIALTIVLPTVFFTTMAACFLFLWGLGGYYILSWGNSAGGSEQGDGKAPEGQAIGDKLNNLVGGRLSGFMSSARAEEAKGDISGFGDQHLKPDYGSSAGGQGKETGKKEGQGNGQAK</sequence>
<evidence type="ECO:0000313" key="4">
    <source>
        <dbReference type="Proteomes" id="UP000270230"/>
    </source>
</evidence>
<evidence type="ECO:0000313" key="3">
    <source>
        <dbReference type="EMBL" id="RMY43133.1"/>
    </source>
</evidence>
<name>A0A3M7BTI6_HORWE</name>
<feature type="transmembrane region" description="Helical" evidence="2">
    <location>
        <begin position="230"/>
        <end position="251"/>
    </location>
</feature>
<evidence type="ECO:0000256" key="2">
    <source>
        <dbReference type="SAM" id="Phobius"/>
    </source>
</evidence>
<evidence type="ECO:0000256" key="1">
    <source>
        <dbReference type="SAM" id="MobiDB-lite"/>
    </source>
</evidence>
<comment type="caution">
    <text evidence="3">The sequence shown here is derived from an EMBL/GenBank/DDBJ whole genome shotgun (WGS) entry which is preliminary data.</text>
</comment>
<feature type="region of interest" description="Disordered" evidence="1">
    <location>
        <begin position="30"/>
        <end position="117"/>
    </location>
</feature>
<feature type="compositionally biased region" description="Basic and acidic residues" evidence="1">
    <location>
        <begin position="49"/>
        <end position="64"/>
    </location>
</feature>
<organism evidence="3 4">
    <name type="scientific">Hortaea werneckii</name>
    <name type="common">Black yeast</name>
    <name type="synonym">Cladosporium werneckii</name>
    <dbReference type="NCBI Taxonomy" id="91943"/>
    <lineage>
        <taxon>Eukaryota</taxon>
        <taxon>Fungi</taxon>
        <taxon>Dikarya</taxon>
        <taxon>Ascomycota</taxon>
        <taxon>Pezizomycotina</taxon>
        <taxon>Dothideomycetes</taxon>
        <taxon>Dothideomycetidae</taxon>
        <taxon>Mycosphaerellales</taxon>
        <taxon>Teratosphaeriaceae</taxon>
        <taxon>Hortaea</taxon>
    </lineage>
</organism>
<keyword evidence="2" id="KW-0812">Transmembrane</keyword>